<keyword evidence="1" id="KW-0677">Repeat</keyword>
<feature type="domain" description="RCC1-like" evidence="3">
    <location>
        <begin position="13"/>
        <end position="393"/>
    </location>
</feature>
<evidence type="ECO:0000256" key="2">
    <source>
        <dbReference type="PROSITE-ProRule" id="PRU00235"/>
    </source>
</evidence>
<sequence length="421" mass="45546">MSCEGESRQLQLLFSWGANSYGQLGLGSSNDELLPQPVTHFPDNKRVITCITGGGGHSAAVTDAGELYVCGQNKDGQLGLNHTDNVPHFSFCSALRSIRVSKVSCGWDFTLILTDNGQVLSCGSNAFSQLGIPQVKSCSVPEPVQTLHEKVTDVAAGLRHTLALTESGQIYQWGLGMASHAKRFSCGNPISPFFTAKEPCQIPGLANIRGKKVIAGSYHSVALTDLGELYVWGSNKHGQLLQKEPFGLQPQKIKSHFFLEEMIQSAWSGWTHLIAQTETGKVFTWGRSDYGQLGRKSVQDESDREEVLLQEYCTEKSLKPPACIQCLTGAQQIACGSEHNLALCGNAVFSWGWNEHGMCGNGSETNVEIPTQVNVPLSAAVKLIACGAGHSMICVTPALRTGLCPRVRMYRSFLSAKLPSE</sequence>
<organism evidence="4 5">
    <name type="scientific">Pelobates cultripes</name>
    <name type="common">Western spadefoot toad</name>
    <dbReference type="NCBI Taxonomy" id="61616"/>
    <lineage>
        <taxon>Eukaryota</taxon>
        <taxon>Metazoa</taxon>
        <taxon>Chordata</taxon>
        <taxon>Craniata</taxon>
        <taxon>Vertebrata</taxon>
        <taxon>Euteleostomi</taxon>
        <taxon>Amphibia</taxon>
        <taxon>Batrachia</taxon>
        <taxon>Anura</taxon>
        <taxon>Pelobatoidea</taxon>
        <taxon>Pelobatidae</taxon>
        <taxon>Pelobates</taxon>
    </lineage>
</organism>
<dbReference type="PROSITE" id="PS00626">
    <property type="entry name" value="RCC1_2"/>
    <property type="match status" value="2"/>
</dbReference>
<dbReference type="InterPro" id="IPR009091">
    <property type="entry name" value="RCC1/BLIP-II"/>
</dbReference>
<feature type="repeat" description="RCC1" evidence="2">
    <location>
        <begin position="117"/>
        <end position="167"/>
    </location>
</feature>
<dbReference type="PANTHER" id="PTHR45622">
    <property type="entry name" value="UBIQUITIN-PROTEIN LIGASE E3A-RELATED"/>
    <property type="match status" value="1"/>
</dbReference>
<keyword evidence="5" id="KW-1185">Reference proteome</keyword>
<dbReference type="PRINTS" id="PR00633">
    <property type="entry name" value="RCCNDNSATION"/>
</dbReference>
<feature type="repeat" description="RCC1" evidence="2">
    <location>
        <begin position="346"/>
        <end position="397"/>
    </location>
</feature>
<dbReference type="InterPro" id="IPR058923">
    <property type="entry name" value="RCC1-like_dom"/>
</dbReference>
<protein>
    <recommendedName>
        <fullName evidence="3">RCC1-like domain-containing protein</fullName>
    </recommendedName>
</protein>
<proteinExistence type="predicted"/>
<dbReference type="EMBL" id="OW240923">
    <property type="protein sequence ID" value="CAH2325683.1"/>
    <property type="molecule type" value="Genomic_DNA"/>
</dbReference>
<dbReference type="PANTHER" id="PTHR45622:SF70">
    <property type="entry name" value="SECRETION-REGULATING GUANINE NUCLEOTIDE EXCHANGE FACTOR"/>
    <property type="match status" value="1"/>
</dbReference>
<dbReference type="Pfam" id="PF25390">
    <property type="entry name" value="WD40_RLD"/>
    <property type="match status" value="1"/>
</dbReference>
<reference evidence="4" key="1">
    <citation type="submission" date="2022-03" db="EMBL/GenBank/DDBJ databases">
        <authorList>
            <person name="Alioto T."/>
            <person name="Alioto T."/>
            <person name="Gomez Garrido J."/>
        </authorList>
    </citation>
    <scope>NUCLEOTIDE SEQUENCE</scope>
</reference>
<dbReference type="SUPFAM" id="SSF50985">
    <property type="entry name" value="RCC1/BLIP-II"/>
    <property type="match status" value="1"/>
</dbReference>
<evidence type="ECO:0000313" key="4">
    <source>
        <dbReference type="EMBL" id="CAH2325683.1"/>
    </source>
</evidence>
<accession>A0AAD1WVW2</accession>
<feature type="repeat" description="RCC1" evidence="2">
    <location>
        <begin position="168"/>
        <end position="226"/>
    </location>
</feature>
<dbReference type="GO" id="GO:0005634">
    <property type="term" value="C:nucleus"/>
    <property type="evidence" value="ECO:0007669"/>
    <property type="project" value="TreeGrafter"/>
</dbReference>
<dbReference type="Gene3D" id="2.130.10.30">
    <property type="entry name" value="Regulator of chromosome condensation 1/beta-lactamase-inhibitor protein II"/>
    <property type="match status" value="2"/>
</dbReference>
<feature type="repeat" description="RCC1" evidence="2">
    <location>
        <begin position="65"/>
        <end position="116"/>
    </location>
</feature>
<dbReference type="Proteomes" id="UP001295444">
    <property type="component" value="Chromosome 12"/>
</dbReference>
<name>A0AAD1WVW2_PELCU</name>
<feature type="repeat" description="RCC1" evidence="2">
    <location>
        <begin position="11"/>
        <end position="64"/>
    </location>
</feature>
<evidence type="ECO:0000313" key="5">
    <source>
        <dbReference type="Proteomes" id="UP001295444"/>
    </source>
</evidence>
<feature type="repeat" description="RCC1" evidence="2">
    <location>
        <begin position="280"/>
        <end position="346"/>
    </location>
</feature>
<evidence type="ECO:0000256" key="1">
    <source>
        <dbReference type="ARBA" id="ARBA00022737"/>
    </source>
</evidence>
<dbReference type="GO" id="GO:0050709">
    <property type="term" value="P:negative regulation of protein secretion"/>
    <property type="evidence" value="ECO:0007669"/>
    <property type="project" value="TreeGrafter"/>
</dbReference>
<dbReference type="AlphaFoldDB" id="A0AAD1WVW2"/>
<evidence type="ECO:0000259" key="3">
    <source>
        <dbReference type="Pfam" id="PF25390"/>
    </source>
</evidence>
<dbReference type="GO" id="GO:0005737">
    <property type="term" value="C:cytoplasm"/>
    <property type="evidence" value="ECO:0007669"/>
    <property type="project" value="TreeGrafter"/>
</dbReference>
<dbReference type="PROSITE" id="PS50012">
    <property type="entry name" value="RCC1_3"/>
    <property type="match status" value="7"/>
</dbReference>
<dbReference type="InterPro" id="IPR051709">
    <property type="entry name" value="Ub-ligase/GTPase-reg"/>
</dbReference>
<gene>
    <name evidence="4" type="ORF">PECUL_23A011328</name>
</gene>
<feature type="repeat" description="RCC1" evidence="2">
    <location>
        <begin position="227"/>
        <end position="279"/>
    </location>
</feature>
<dbReference type="InterPro" id="IPR000408">
    <property type="entry name" value="Reg_chr_condens"/>
</dbReference>